<name>A0A8J5FIL6_ZINOF</name>
<gene>
    <name evidence="3" type="ORF">ZIOFF_050265</name>
</gene>
<reference evidence="3 4" key="1">
    <citation type="submission" date="2020-08" db="EMBL/GenBank/DDBJ databases">
        <title>Plant Genome Project.</title>
        <authorList>
            <person name="Zhang R.-G."/>
        </authorList>
    </citation>
    <scope>NUCLEOTIDE SEQUENCE [LARGE SCALE GENOMIC DNA]</scope>
    <source>
        <tissue evidence="3">Rhizome</tissue>
    </source>
</reference>
<evidence type="ECO:0000256" key="1">
    <source>
        <dbReference type="SAM" id="MobiDB-lite"/>
    </source>
</evidence>
<protein>
    <submittedName>
        <fullName evidence="3">Uncharacterized protein</fullName>
    </submittedName>
</protein>
<organism evidence="3 4">
    <name type="scientific">Zingiber officinale</name>
    <name type="common">Ginger</name>
    <name type="synonym">Amomum zingiber</name>
    <dbReference type="NCBI Taxonomy" id="94328"/>
    <lineage>
        <taxon>Eukaryota</taxon>
        <taxon>Viridiplantae</taxon>
        <taxon>Streptophyta</taxon>
        <taxon>Embryophyta</taxon>
        <taxon>Tracheophyta</taxon>
        <taxon>Spermatophyta</taxon>
        <taxon>Magnoliopsida</taxon>
        <taxon>Liliopsida</taxon>
        <taxon>Zingiberales</taxon>
        <taxon>Zingiberaceae</taxon>
        <taxon>Zingiber</taxon>
    </lineage>
</organism>
<evidence type="ECO:0000313" key="3">
    <source>
        <dbReference type="EMBL" id="KAG6489007.1"/>
    </source>
</evidence>
<keyword evidence="2" id="KW-0812">Transmembrane</keyword>
<evidence type="ECO:0000256" key="2">
    <source>
        <dbReference type="SAM" id="Phobius"/>
    </source>
</evidence>
<keyword evidence="4" id="KW-1185">Reference proteome</keyword>
<comment type="caution">
    <text evidence="3">The sequence shown here is derived from an EMBL/GenBank/DDBJ whole genome shotgun (WGS) entry which is preliminary data.</text>
</comment>
<evidence type="ECO:0000313" key="4">
    <source>
        <dbReference type="Proteomes" id="UP000734854"/>
    </source>
</evidence>
<keyword evidence="2" id="KW-1133">Transmembrane helix</keyword>
<feature type="region of interest" description="Disordered" evidence="1">
    <location>
        <begin position="355"/>
        <end position="378"/>
    </location>
</feature>
<feature type="transmembrane region" description="Helical" evidence="2">
    <location>
        <begin position="324"/>
        <end position="343"/>
    </location>
</feature>
<dbReference type="EMBL" id="JACMSC010000014">
    <property type="protein sequence ID" value="KAG6489007.1"/>
    <property type="molecule type" value="Genomic_DNA"/>
</dbReference>
<dbReference type="Proteomes" id="UP000734854">
    <property type="component" value="Unassembled WGS sequence"/>
</dbReference>
<sequence length="378" mass="43087">MDYHLKMEGDLLSMASTQRLKLFQGSQAFPSNLHLHLLSKLGILRNLGDKESCKSNAFPTMFQGIHDPNEEKVVKSLRDTLLSKGQLPEKYDNYHTLLRAKQDGPIVLGWRHPWEGHGDHSHDHVPEDKIQFPYKMYVWIHGVDVRTSKICELGILNYRAKRVLWIALRQLEICVTMLSTCSFSQTLLLAFKTLFGSPEYPRKVTRSPTLADDGGSTNSTWKQNEFISPKTIACDLMPLMVAGFKLQRTQTFRFCTSDLENIGNSHPNGRKFEKGSKINLHFLKRNIFHEATNNCMSSLETEISVSADFVFVLPEGLLCCFLEFPTAGIIFFPFIFGALLTYFDSQKSRMLEKVDMEESASEKEESDEILQVEDFDGA</sequence>
<dbReference type="AlphaFoldDB" id="A0A8J5FIL6"/>
<keyword evidence="2" id="KW-0472">Membrane</keyword>
<accession>A0A8J5FIL6</accession>
<feature type="compositionally biased region" description="Acidic residues" evidence="1">
    <location>
        <begin position="364"/>
        <end position="378"/>
    </location>
</feature>
<proteinExistence type="predicted"/>